<keyword evidence="1" id="KW-1133">Transmembrane helix</keyword>
<evidence type="ECO:0000313" key="2">
    <source>
        <dbReference type="EMBL" id="QPJ64660.1"/>
    </source>
</evidence>
<reference evidence="3" key="1">
    <citation type="submission" date="2020-02" db="EMBL/GenBank/DDBJ databases">
        <title>Genomic and physiological characterization of two novel Nitrospinaceae genera.</title>
        <authorList>
            <person name="Mueller A.J."/>
            <person name="Jung M.-Y."/>
            <person name="Strachan C.R."/>
            <person name="Herbold C.W."/>
            <person name="Kirkegaard R.H."/>
            <person name="Daims H."/>
        </authorList>
    </citation>
    <scope>NUCLEOTIDE SEQUENCE [LARGE SCALE GENOMIC DNA]</scope>
</reference>
<protein>
    <submittedName>
        <fullName evidence="2">Uncharacterized protein</fullName>
    </submittedName>
</protein>
<dbReference type="EMBL" id="CP048620">
    <property type="protein sequence ID" value="QPJ64660.1"/>
    <property type="molecule type" value="Genomic_DNA"/>
</dbReference>
<evidence type="ECO:0000313" key="3">
    <source>
        <dbReference type="Proteomes" id="UP000594464"/>
    </source>
</evidence>
<feature type="transmembrane region" description="Helical" evidence="1">
    <location>
        <begin position="34"/>
        <end position="57"/>
    </location>
</feature>
<organism evidence="2 3">
    <name type="scientific">Candidatus Nitrohelix vancouverensis</name>
    <dbReference type="NCBI Taxonomy" id="2705534"/>
    <lineage>
        <taxon>Bacteria</taxon>
        <taxon>Pseudomonadati</taxon>
        <taxon>Nitrospinota/Tectimicrobiota group</taxon>
        <taxon>Nitrospinota</taxon>
        <taxon>Nitrospinia</taxon>
        <taxon>Nitrospinales</taxon>
        <taxon>Nitrospinaceae</taxon>
        <taxon>Candidatus Nitrohelix</taxon>
    </lineage>
</organism>
<accession>A0A7T0C187</accession>
<feature type="transmembrane region" description="Helical" evidence="1">
    <location>
        <begin position="7"/>
        <end position="28"/>
    </location>
</feature>
<evidence type="ECO:0000256" key="1">
    <source>
        <dbReference type="SAM" id="Phobius"/>
    </source>
</evidence>
<keyword evidence="1" id="KW-0812">Transmembrane</keyword>
<dbReference type="Proteomes" id="UP000594464">
    <property type="component" value="Chromosome"/>
</dbReference>
<gene>
    <name evidence="2" type="ORF">G3M78_04350</name>
</gene>
<name>A0A7T0C187_9BACT</name>
<keyword evidence="1" id="KW-0472">Membrane</keyword>
<dbReference type="KEGG" id="nva:G3M78_04350"/>
<sequence>MDKFYSVITSFFALVCIFLMMAAAGVAFTLETGILNSLLLLAVAIVNGYLGMIIAGASNDTLFLRDRLRLRPSVEKGILQFAKLRKGRITSVEMAVELDYAIEQSIKDLNVLANSGLVLRRIAADGSVVYCFPGLETQSGEA</sequence>
<dbReference type="AlphaFoldDB" id="A0A7T0C187"/>
<proteinExistence type="predicted"/>